<dbReference type="OrthoDB" id="7566033at2"/>
<accession>A0A4V3BEU9</accession>
<reference evidence="1 2" key="1">
    <citation type="submission" date="2019-01" db="EMBL/GenBank/DDBJ databases">
        <title>Draft genome sequences of the type strains of six Macrococcus species.</title>
        <authorList>
            <person name="Mazhar S."/>
            <person name="Altermann E."/>
            <person name="Hill C."/>
            <person name="Mcauliffe O."/>
        </authorList>
    </citation>
    <scope>NUCLEOTIDE SEQUENCE [LARGE SCALE GENOMIC DNA]</scope>
    <source>
        <strain evidence="1 2">CCM4815</strain>
    </source>
</reference>
<protein>
    <submittedName>
        <fullName evidence="1">DUF4188 domain-containing protein</fullName>
    </submittedName>
</protein>
<organism evidence="1 2">
    <name type="scientific">Macrococcus lamae</name>
    <dbReference type="NCBI Taxonomy" id="198484"/>
    <lineage>
        <taxon>Bacteria</taxon>
        <taxon>Bacillati</taxon>
        <taxon>Bacillota</taxon>
        <taxon>Bacilli</taxon>
        <taxon>Bacillales</taxon>
        <taxon>Staphylococcaceae</taxon>
        <taxon>Macrococcus</taxon>
    </lineage>
</organism>
<dbReference type="RefSeq" id="WP_133444121.1">
    <property type="nucleotide sequence ID" value="NZ_SCWB01000012.1"/>
</dbReference>
<dbReference type="Proteomes" id="UP000294802">
    <property type="component" value="Unassembled WGS sequence"/>
</dbReference>
<dbReference type="EMBL" id="SCWB01000012">
    <property type="protein sequence ID" value="TDM07926.1"/>
    <property type="molecule type" value="Genomic_DNA"/>
</dbReference>
<gene>
    <name evidence="1" type="ORF">ERX29_07700</name>
</gene>
<evidence type="ECO:0000313" key="2">
    <source>
        <dbReference type="Proteomes" id="UP000294802"/>
    </source>
</evidence>
<proteinExistence type="predicted"/>
<evidence type="ECO:0000313" key="1">
    <source>
        <dbReference type="EMBL" id="TDM07926.1"/>
    </source>
</evidence>
<sequence>MSVLNGRYTSRKQESVTVFLIGMRINRVRAVHRWLPVLTAMYPMMRELESHKELGCLSMESFFRLRTTLLVQYWETPDDLMVYAKGPKHLKAWKTFHQRLKNNDAVGFYHETYVIKDGAFENVYINMPTMGIGQALGVEQIIRGTQSASDRLKR</sequence>
<dbReference type="Pfam" id="PF13826">
    <property type="entry name" value="Monooxy_af470-like"/>
    <property type="match status" value="1"/>
</dbReference>
<name>A0A4V3BEU9_9STAP</name>
<dbReference type="InterPro" id="IPR025444">
    <property type="entry name" value="Monooxy_af470"/>
</dbReference>
<dbReference type="AlphaFoldDB" id="A0A4V3BEU9"/>
<comment type="caution">
    <text evidence="1">The sequence shown here is derived from an EMBL/GenBank/DDBJ whole genome shotgun (WGS) entry which is preliminary data.</text>
</comment>
<keyword evidence="2" id="KW-1185">Reference proteome</keyword>